<gene>
    <name evidence="10" type="ORF">G4177_16735</name>
</gene>
<sequence length="141" mass="14100">MASLILPLLGGALIGLSASLLLWLNGRIAGVSGIAGGVFGAVRGDRGWRLAFLAGLLGGGLLLRFAWPGTLGAPPVSSPWWLVVAGLLVGVGTRLGNGCTSGHGVCGVSRGSLRSVVATLTFMATAILTVFVVRHVLGGAT</sequence>
<dbReference type="InterPro" id="IPR007272">
    <property type="entry name" value="Sulf_transp_TsuA/YedE"/>
</dbReference>
<dbReference type="PANTHER" id="PTHR30574:SF1">
    <property type="entry name" value="SULPHUR TRANSPORT DOMAIN-CONTAINING PROTEIN"/>
    <property type="match status" value="1"/>
</dbReference>
<organism evidence="10 11">
    <name type="scientific">Corallococcus soli</name>
    <dbReference type="NCBI Taxonomy" id="2710757"/>
    <lineage>
        <taxon>Bacteria</taxon>
        <taxon>Pseudomonadati</taxon>
        <taxon>Myxococcota</taxon>
        <taxon>Myxococcia</taxon>
        <taxon>Myxococcales</taxon>
        <taxon>Cystobacterineae</taxon>
        <taxon>Myxococcaceae</taxon>
        <taxon>Corallococcus</taxon>
    </lineage>
</organism>
<dbReference type="PANTHER" id="PTHR30574">
    <property type="entry name" value="INNER MEMBRANE PROTEIN YEDE"/>
    <property type="match status" value="1"/>
</dbReference>
<evidence type="ECO:0000256" key="6">
    <source>
        <dbReference type="ARBA" id="ARBA00022989"/>
    </source>
</evidence>
<keyword evidence="11" id="KW-1185">Reference proteome</keyword>
<reference evidence="10 11" key="1">
    <citation type="submission" date="2020-02" db="EMBL/GenBank/DDBJ databases">
        <authorList>
            <person name="Babadi Z.K."/>
            <person name="Risdian C."/>
            <person name="Ebrahimipour G.H."/>
            <person name="Wink J."/>
        </authorList>
    </citation>
    <scope>NUCLEOTIDE SEQUENCE [LARGE SCALE GENOMIC DNA]</scope>
    <source>
        <strain evidence="10 11">ZKHCc1 1396</strain>
    </source>
</reference>
<comment type="caution">
    <text evidence="10">The sequence shown here is derived from an EMBL/GenBank/DDBJ whole genome shotgun (WGS) entry which is preliminary data.</text>
</comment>
<dbReference type="EMBL" id="JAAIYO010000004">
    <property type="protein sequence ID" value="MBE4749811.1"/>
    <property type="molecule type" value="Genomic_DNA"/>
</dbReference>
<dbReference type="RefSeq" id="WP_193349277.1">
    <property type="nucleotide sequence ID" value="NZ_CBCSIP010000124.1"/>
</dbReference>
<keyword evidence="6 9" id="KW-1133">Transmembrane helix</keyword>
<feature type="transmembrane region" description="Helical" evidence="9">
    <location>
        <begin position="50"/>
        <end position="67"/>
    </location>
</feature>
<evidence type="ECO:0000256" key="4">
    <source>
        <dbReference type="ARBA" id="ARBA00022519"/>
    </source>
</evidence>
<keyword evidence="2" id="KW-0813">Transport</keyword>
<accession>A0ABR9PPG5</accession>
<keyword evidence="3" id="KW-1003">Cell membrane</keyword>
<proteinExistence type="inferred from homology"/>
<comment type="subcellular location">
    <subcellularLocation>
        <location evidence="1">Cell inner membrane</location>
        <topology evidence="1">Multi-pass membrane protein</topology>
    </subcellularLocation>
</comment>
<evidence type="ECO:0000256" key="8">
    <source>
        <dbReference type="ARBA" id="ARBA00035655"/>
    </source>
</evidence>
<dbReference type="Proteomes" id="UP001516472">
    <property type="component" value="Unassembled WGS sequence"/>
</dbReference>
<feature type="transmembrane region" description="Helical" evidence="9">
    <location>
        <begin position="79"/>
        <end position="96"/>
    </location>
</feature>
<evidence type="ECO:0000256" key="7">
    <source>
        <dbReference type="ARBA" id="ARBA00023136"/>
    </source>
</evidence>
<comment type="similarity">
    <text evidence="8">Belongs to the TsuA/YedE (TC 9.B.102) family.</text>
</comment>
<protein>
    <submittedName>
        <fullName evidence="10">YeeE/YedE family protein</fullName>
    </submittedName>
</protein>
<keyword evidence="7 9" id="KW-0472">Membrane</keyword>
<evidence type="ECO:0000256" key="3">
    <source>
        <dbReference type="ARBA" id="ARBA00022475"/>
    </source>
</evidence>
<evidence type="ECO:0000313" key="10">
    <source>
        <dbReference type="EMBL" id="MBE4749811.1"/>
    </source>
</evidence>
<evidence type="ECO:0000256" key="1">
    <source>
        <dbReference type="ARBA" id="ARBA00004429"/>
    </source>
</evidence>
<evidence type="ECO:0000256" key="2">
    <source>
        <dbReference type="ARBA" id="ARBA00022448"/>
    </source>
</evidence>
<keyword evidence="4" id="KW-0997">Cell inner membrane</keyword>
<evidence type="ECO:0000256" key="5">
    <source>
        <dbReference type="ARBA" id="ARBA00022692"/>
    </source>
</evidence>
<evidence type="ECO:0000256" key="9">
    <source>
        <dbReference type="SAM" id="Phobius"/>
    </source>
</evidence>
<name>A0ABR9PPG5_9BACT</name>
<feature type="transmembrane region" description="Helical" evidence="9">
    <location>
        <begin position="116"/>
        <end position="137"/>
    </location>
</feature>
<keyword evidence="5 9" id="KW-0812">Transmembrane</keyword>
<evidence type="ECO:0000313" key="11">
    <source>
        <dbReference type="Proteomes" id="UP001516472"/>
    </source>
</evidence>